<accession>A1ANR3</accession>
<gene>
    <name evidence="1" type="ordered locus">Ppro_1366</name>
</gene>
<sequence>MTLEEIRTAQTRIHTRHGKAVNRIAEIEASRSKLMMDYALGVISGEELDTMAVELPKLREIANEDNSVALEHFAKLERSELERQRQERNRLEVLEARRQFADRYNSALGRTRPPNLPQLEGLAHMRPGDFPGPVWHRFTSRRLDFAALPESELTYGEYCGLEPYDPEL</sequence>
<protein>
    <submittedName>
        <fullName evidence="1">Uncharacterized protein</fullName>
    </submittedName>
</protein>
<organism evidence="1 2">
    <name type="scientific">Pelobacter propionicus (strain DSM 2379 / NBRC 103807 / OttBd1)</name>
    <dbReference type="NCBI Taxonomy" id="338966"/>
    <lineage>
        <taxon>Bacteria</taxon>
        <taxon>Pseudomonadati</taxon>
        <taxon>Thermodesulfobacteriota</taxon>
        <taxon>Desulfuromonadia</taxon>
        <taxon>Desulfuromonadales</taxon>
        <taxon>Desulfuromonadaceae</taxon>
        <taxon>Pelobacter</taxon>
    </lineage>
</organism>
<evidence type="ECO:0000313" key="1">
    <source>
        <dbReference type="EMBL" id="ABK98983.1"/>
    </source>
</evidence>
<keyword evidence="2" id="KW-1185">Reference proteome</keyword>
<dbReference type="AlphaFoldDB" id="A1ANR3"/>
<dbReference type="RefSeq" id="WP_011735276.1">
    <property type="nucleotide sequence ID" value="NC_008609.1"/>
</dbReference>
<dbReference type="STRING" id="338966.Ppro_1366"/>
<dbReference type="HOGENOM" id="CLU_1584931_0_0_7"/>
<name>A1ANR3_PELPD</name>
<reference evidence="1 2" key="1">
    <citation type="submission" date="2006-10" db="EMBL/GenBank/DDBJ databases">
        <title>Complete sequence of chromosome of Pelobacter propionicus DSM 2379.</title>
        <authorList>
            <consortium name="US DOE Joint Genome Institute"/>
            <person name="Copeland A."/>
            <person name="Lucas S."/>
            <person name="Lapidus A."/>
            <person name="Barry K."/>
            <person name="Detter J.C."/>
            <person name="Glavina del Rio T."/>
            <person name="Hammon N."/>
            <person name="Israni S."/>
            <person name="Dalin E."/>
            <person name="Tice H."/>
            <person name="Pitluck S."/>
            <person name="Saunders E."/>
            <person name="Brettin T."/>
            <person name="Bruce D."/>
            <person name="Han C."/>
            <person name="Tapia R."/>
            <person name="Schmutz J."/>
            <person name="Larimer F."/>
            <person name="Land M."/>
            <person name="Hauser L."/>
            <person name="Kyrpides N."/>
            <person name="Kim E."/>
            <person name="Lovley D."/>
            <person name="Richardson P."/>
        </authorList>
    </citation>
    <scope>NUCLEOTIDE SEQUENCE [LARGE SCALE GENOMIC DNA]</scope>
    <source>
        <strain evidence="2">DSM 2379 / NBRC 103807 / OttBd1</strain>
    </source>
</reference>
<dbReference type="Proteomes" id="UP000006732">
    <property type="component" value="Chromosome"/>
</dbReference>
<dbReference type="EMBL" id="CP000482">
    <property type="protein sequence ID" value="ABK98983.1"/>
    <property type="molecule type" value="Genomic_DNA"/>
</dbReference>
<proteinExistence type="predicted"/>
<evidence type="ECO:0000313" key="2">
    <source>
        <dbReference type="Proteomes" id="UP000006732"/>
    </source>
</evidence>
<dbReference type="KEGG" id="ppd:Ppro_1366"/>